<protein>
    <submittedName>
        <fullName evidence="1">Uncharacterized protein</fullName>
    </submittedName>
</protein>
<comment type="caution">
    <text evidence="1">The sequence shown here is derived from an EMBL/GenBank/DDBJ whole genome shotgun (WGS) entry which is preliminary data.</text>
</comment>
<proteinExistence type="predicted"/>
<accession>A0ABQ0C832</accession>
<evidence type="ECO:0000313" key="2">
    <source>
        <dbReference type="Proteomes" id="UP001628193"/>
    </source>
</evidence>
<name>A0ABQ0C832_9PROT</name>
<sequence>MMISPMNMESWINQALAIVEAGPEHPAFDDAWEYLAMSKEPQVRQAMRQAMEEIFGPHPAPTGYDDLGEPYWRTSVIAAYLNIPEDEILETAYEMKEKWGYSAGVAQTRELHAVH</sequence>
<gene>
    <name evidence="1" type="ORF">SIID45300_01361</name>
</gene>
<evidence type="ECO:0000313" key="1">
    <source>
        <dbReference type="EMBL" id="GAB0057041.1"/>
    </source>
</evidence>
<dbReference type="EMBL" id="BAAFGK010000004">
    <property type="protein sequence ID" value="GAB0057041.1"/>
    <property type="molecule type" value="Genomic_DNA"/>
</dbReference>
<dbReference type="RefSeq" id="WP_420904752.1">
    <property type="nucleotide sequence ID" value="NZ_BAAFGK010000004.1"/>
</dbReference>
<keyword evidence="2" id="KW-1185">Reference proteome</keyword>
<reference evidence="1 2" key="1">
    <citation type="submission" date="2024-09" db="EMBL/GenBank/DDBJ databases">
        <title>Draft genome sequence of Candidatus Magnetaquicoccaceae bacterium FCR-1.</title>
        <authorList>
            <person name="Shimoshige H."/>
            <person name="Shimamura S."/>
            <person name="Taoka A."/>
            <person name="Kobayashi H."/>
            <person name="Maekawa T."/>
        </authorList>
    </citation>
    <scope>NUCLEOTIDE SEQUENCE [LARGE SCALE GENOMIC DNA]</scope>
    <source>
        <strain evidence="1 2">FCR-1</strain>
    </source>
</reference>
<dbReference type="Proteomes" id="UP001628193">
    <property type="component" value="Unassembled WGS sequence"/>
</dbReference>
<organism evidence="1 2">
    <name type="scientific">Candidatus Magnetaquiglobus chichijimensis</name>
    <dbReference type="NCBI Taxonomy" id="3141448"/>
    <lineage>
        <taxon>Bacteria</taxon>
        <taxon>Pseudomonadati</taxon>
        <taxon>Pseudomonadota</taxon>
        <taxon>Magnetococcia</taxon>
        <taxon>Magnetococcales</taxon>
        <taxon>Candidatus Magnetaquicoccaceae</taxon>
        <taxon>Candidatus Magnetaquiglobus</taxon>
    </lineage>
</organism>